<dbReference type="Pfam" id="PF00226">
    <property type="entry name" value="DnaJ"/>
    <property type="match status" value="1"/>
</dbReference>
<keyword evidence="4" id="KW-1185">Reference proteome</keyword>
<dbReference type="PROSITE" id="PS50076">
    <property type="entry name" value="DNAJ_2"/>
    <property type="match status" value="1"/>
</dbReference>
<name>B6BKZ6_SULGG</name>
<dbReference type="AlphaFoldDB" id="B6BKZ6"/>
<evidence type="ECO:0000313" key="4">
    <source>
        <dbReference type="Proteomes" id="UP000006431"/>
    </source>
</evidence>
<dbReference type="PATRIC" id="fig|929558.5.peg.203"/>
<gene>
    <name evidence="3" type="ORF">SMGD1_0201</name>
</gene>
<dbReference type="EMBL" id="AFRZ01000001">
    <property type="protein sequence ID" value="EHP28728.1"/>
    <property type="molecule type" value="Genomic_DNA"/>
</dbReference>
<dbReference type="Gene3D" id="1.10.287.110">
    <property type="entry name" value="DnaJ domain"/>
    <property type="match status" value="1"/>
</dbReference>
<dbReference type="OrthoDB" id="5333016at2"/>
<keyword evidence="1" id="KW-0472">Membrane</keyword>
<sequence length="153" mass="17951">MKMILGLVIIAFGVFLEFMWLGFCFGSIIIGILLLIFAPSILFFPFNFFLIIGLSIINPNKYSRSSKFQYRRYSQNQTNYTQPQSNLDKYYAILESQKTDSFDVIKANYRRLMKEYHYDSLASKDLSEEILKFAEEKTQNINEAYSAIKDARR</sequence>
<feature type="transmembrane region" description="Helical" evidence="1">
    <location>
        <begin position="7"/>
        <end position="30"/>
    </location>
</feature>
<evidence type="ECO:0000313" key="3">
    <source>
        <dbReference type="EMBL" id="EHP28728.1"/>
    </source>
</evidence>
<protein>
    <recommendedName>
        <fullName evidence="2">J domain-containing protein</fullName>
    </recommendedName>
</protein>
<dbReference type="RefSeq" id="WP_008338160.1">
    <property type="nucleotide sequence ID" value="NZ_AFRZ01000001.1"/>
</dbReference>
<keyword evidence="1" id="KW-0812">Transmembrane</keyword>
<dbReference type="STRING" id="929558.SMGD1_0201"/>
<comment type="caution">
    <text evidence="3">The sequence shown here is derived from an EMBL/GenBank/DDBJ whole genome shotgun (WGS) entry which is preliminary data.</text>
</comment>
<dbReference type="PRINTS" id="PR00625">
    <property type="entry name" value="JDOMAIN"/>
</dbReference>
<organism evidence="3 4">
    <name type="scientific">Sulfurimonas gotlandica (strain DSM 19862 / JCM 16533 / GD1)</name>
    <dbReference type="NCBI Taxonomy" id="929558"/>
    <lineage>
        <taxon>Bacteria</taxon>
        <taxon>Pseudomonadati</taxon>
        <taxon>Campylobacterota</taxon>
        <taxon>Epsilonproteobacteria</taxon>
        <taxon>Campylobacterales</taxon>
        <taxon>Sulfurimonadaceae</taxon>
        <taxon>Sulfurimonas</taxon>
    </lineage>
</organism>
<feature type="transmembrane region" description="Helical" evidence="1">
    <location>
        <begin position="36"/>
        <end position="57"/>
    </location>
</feature>
<dbReference type="CDD" id="cd06257">
    <property type="entry name" value="DnaJ"/>
    <property type="match status" value="1"/>
</dbReference>
<keyword evidence="1" id="KW-1133">Transmembrane helix</keyword>
<dbReference type="Proteomes" id="UP000006431">
    <property type="component" value="Unassembled WGS sequence"/>
</dbReference>
<evidence type="ECO:0000259" key="2">
    <source>
        <dbReference type="PROSITE" id="PS50076"/>
    </source>
</evidence>
<reference evidence="3 4" key="1">
    <citation type="journal article" date="2012" name="Proc. Natl. Acad. Sci. U.S.A.">
        <title>Genome and physiology of a model Epsilonproteobacterium responsible for sulfide detoxification in marine oxygen depletion zones.</title>
        <authorList>
            <person name="Grote J."/>
            <person name="Schott T."/>
            <person name="Bruckner C.G."/>
            <person name="Glockner F.O."/>
            <person name="Jost G."/>
            <person name="Teeling H."/>
            <person name="Labrenz M."/>
            <person name="Jurgens K."/>
        </authorList>
    </citation>
    <scope>NUCLEOTIDE SEQUENCE [LARGE SCALE GENOMIC DNA]</scope>
    <source>
        <strain evidence="3 4">GD1</strain>
    </source>
</reference>
<accession>H1FSZ2</accession>
<dbReference type="eggNOG" id="COG1076">
    <property type="taxonomic scope" value="Bacteria"/>
</dbReference>
<dbReference type="InterPro" id="IPR036869">
    <property type="entry name" value="J_dom_sf"/>
</dbReference>
<accession>B6BKZ6</accession>
<evidence type="ECO:0000256" key="1">
    <source>
        <dbReference type="SAM" id="Phobius"/>
    </source>
</evidence>
<dbReference type="SUPFAM" id="SSF46565">
    <property type="entry name" value="Chaperone J-domain"/>
    <property type="match status" value="1"/>
</dbReference>
<proteinExistence type="predicted"/>
<dbReference type="SMART" id="SM00271">
    <property type="entry name" value="DnaJ"/>
    <property type="match status" value="1"/>
</dbReference>
<dbReference type="InterPro" id="IPR001623">
    <property type="entry name" value="DnaJ_domain"/>
</dbReference>
<feature type="domain" description="J" evidence="2">
    <location>
        <begin position="89"/>
        <end position="153"/>
    </location>
</feature>
<dbReference type="HOGENOM" id="CLU_1712334_0_0_7"/>